<feature type="domain" description="ABC transporter" evidence="4">
    <location>
        <begin position="7"/>
        <end position="228"/>
    </location>
</feature>
<dbReference type="InterPro" id="IPR050153">
    <property type="entry name" value="Metal_Ion_Import_ABC"/>
</dbReference>
<proteinExistence type="predicted"/>
<keyword evidence="1" id="KW-0813">Transport</keyword>
<dbReference type="SUPFAM" id="SSF52540">
    <property type="entry name" value="P-loop containing nucleoside triphosphate hydrolases"/>
    <property type="match status" value="1"/>
</dbReference>
<dbReference type="EMBL" id="CABWIB010000001">
    <property type="protein sequence ID" value="VWL85712.1"/>
    <property type="molecule type" value="Genomic_DNA"/>
</dbReference>
<evidence type="ECO:0000256" key="2">
    <source>
        <dbReference type="ARBA" id="ARBA00022741"/>
    </source>
</evidence>
<protein>
    <submittedName>
        <fullName evidence="5">ABC transporter ATP-binding protein MntA</fullName>
    </submittedName>
</protein>
<reference evidence="5 6" key="1">
    <citation type="submission" date="2019-10" db="EMBL/GenBank/DDBJ databases">
        <authorList>
            <person name="Blom J."/>
        </authorList>
    </citation>
    <scope>NUCLEOTIDE SEQUENCE [LARGE SCALE GENOMIC DNA]</scope>
    <source>
        <strain evidence="5 6">ES3154-GLU</strain>
    </source>
</reference>
<dbReference type="GO" id="GO:0005524">
    <property type="term" value="F:ATP binding"/>
    <property type="evidence" value="ECO:0007669"/>
    <property type="project" value="UniProtKB-KW"/>
</dbReference>
<evidence type="ECO:0000256" key="1">
    <source>
        <dbReference type="ARBA" id="ARBA00022448"/>
    </source>
</evidence>
<dbReference type="AlphaFoldDB" id="A0A6I8M852"/>
<evidence type="ECO:0000313" key="6">
    <source>
        <dbReference type="Proteomes" id="UP000419017"/>
    </source>
</evidence>
<evidence type="ECO:0000259" key="4">
    <source>
        <dbReference type="PROSITE" id="PS50893"/>
    </source>
</evidence>
<accession>A0A6I8M852</accession>
<keyword evidence="6" id="KW-1185">Reference proteome</keyword>
<dbReference type="PROSITE" id="PS50893">
    <property type="entry name" value="ABC_TRANSPORTER_2"/>
    <property type="match status" value="1"/>
</dbReference>
<dbReference type="InterPro" id="IPR003593">
    <property type="entry name" value="AAA+_ATPase"/>
</dbReference>
<keyword evidence="2" id="KW-0547">Nucleotide-binding</keyword>
<dbReference type="SMART" id="SM00382">
    <property type="entry name" value="AAA"/>
    <property type="match status" value="1"/>
</dbReference>
<organism evidence="5 6">
    <name type="scientific">Oceanivirga miroungae</name>
    <dbReference type="NCBI Taxonomy" id="1130046"/>
    <lineage>
        <taxon>Bacteria</taxon>
        <taxon>Fusobacteriati</taxon>
        <taxon>Fusobacteriota</taxon>
        <taxon>Fusobacteriia</taxon>
        <taxon>Fusobacteriales</taxon>
        <taxon>Leptotrichiaceae</taxon>
        <taxon>Oceanivirga</taxon>
    </lineage>
</organism>
<evidence type="ECO:0000256" key="3">
    <source>
        <dbReference type="ARBA" id="ARBA00022840"/>
    </source>
</evidence>
<gene>
    <name evidence="5" type="ORF">OMES3154_01000</name>
</gene>
<dbReference type="PROSITE" id="PS00211">
    <property type="entry name" value="ABC_TRANSPORTER_1"/>
    <property type="match status" value="1"/>
</dbReference>
<dbReference type="Proteomes" id="UP000419017">
    <property type="component" value="Unassembled WGS sequence"/>
</dbReference>
<dbReference type="Pfam" id="PF00005">
    <property type="entry name" value="ABC_tran"/>
    <property type="match status" value="1"/>
</dbReference>
<keyword evidence="3 5" id="KW-0067">ATP-binding</keyword>
<dbReference type="PANTHER" id="PTHR42734">
    <property type="entry name" value="METAL TRANSPORT SYSTEM ATP-BINDING PROTEIN TM_0124-RELATED"/>
    <property type="match status" value="1"/>
</dbReference>
<dbReference type="CDD" id="cd03235">
    <property type="entry name" value="ABC_Metallic_Cations"/>
    <property type="match status" value="1"/>
</dbReference>
<dbReference type="Gene3D" id="3.40.50.300">
    <property type="entry name" value="P-loop containing nucleotide triphosphate hydrolases"/>
    <property type="match status" value="1"/>
</dbReference>
<dbReference type="InterPro" id="IPR027417">
    <property type="entry name" value="P-loop_NTPase"/>
</dbReference>
<dbReference type="PANTHER" id="PTHR42734:SF7">
    <property type="entry name" value="ATP-BINDING COMPONENT OF ABC TRANSPORTER-RELATED"/>
    <property type="match status" value="1"/>
</dbReference>
<evidence type="ECO:0000313" key="5">
    <source>
        <dbReference type="EMBL" id="VWL85712.1"/>
    </source>
</evidence>
<dbReference type="GO" id="GO:0016887">
    <property type="term" value="F:ATP hydrolysis activity"/>
    <property type="evidence" value="ECO:0007669"/>
    <property type="project" value="InterPro"/>
</dbReference>
<name>A0A6I8M852_9FUSO</name>
<sequence length="230" mass="26165">MIEGISIEVKNLSLNISNNQILENISLNFEKGKIHAIIGPNGGGKTSFLKCLLGQMPYKGEILFKYEDKDKIGYVPQTLDFEKTLPITITDFLSMCYSKKPAFLSPNLKKKELFNEILEEVGLKHKEKRLLGNLSGGELKRLLLAQAINPRPNLLILDEPFAGVDTVGEQYFLNTIKNLRDEGITIIWIHHNIKVAREYADTITCIKKDLKFQVNKDEEISNERLLDIYS</sequence>
<dbReference type="InterPro" id="IPR017871">
    <property type="entry name" value="ABC_transporter-like_CS"/>
</dbReference>
<dbReference type="InterPro" id="IPR003439">
    <property type="entry name" value="ABC_transporter-like_ATP-bd"/>
</dbReference>